<evidence type="ECO:0000256" key="4">
    <source>
        <dbReference type="ARBA" id="ARBA00022679"/>
    </source>
</evidence>
<dbReference type="Gene3D" id="3.40.640.10">
    <property type="entry name" value="Type I PLP-dependent aspartate aminotransferase-like (Major domain)"/>
    <property type="match status" value="1"/>
</dbReference>
<dbReference type="Proteomes" id="UP001320148">
    <property type="component" value="Chromosome"/>
</dbReference>
<dbReference type="InterPro" id="IPR015421">
    <property type="entry name" value="PyrdxlP-dep_Trfase_major"/>
</dbReference>
<dbReference type="Gene3D" id="3.30.1360.120">
    <property type="entry name" value="Probable tRNA modification gtpase trme, domain 1"/>
    <property type="match status" value="1"/>
</dbReference>
<sequence length="884" mass="97840">MRMTELHRTPFIDFHQEAGGQIVEFGGWEMPIQYPSGIVGEHLITRKGAGLFDVSHMGRFIVSGDDALGFLQHVLTNNVAALDVGESQYTIIPNESGGAIDDAYLYRFEEENYLLVVNASNREKDWDHFQSHLEGFGNVILEDSTMDIVMVSLQGPESKNILTALLDEGELPDPMRNTLSEVILGGVTVRLARTGYTGEPLCFEIFCDVAHADVLWRMLTENGAEPIGLGARDTLRLEAGLPLYGHEMGLDAEGNELPVFACPLAKFAVSLSPLKGNFIGKEALSRQQKAFARIVDRDFSLKADLPRIAKAVAITGKGIARQGNMVFREGTHVGYVSSGTMVPYWVMEGEGIHSRLTGEKGRRAICLAIIDSDLDIGDTLQVDIRGKMSDAVIVPYHMRSEAPPYARPILWHELRPGVEKTPFAEASQKIQALLSKAAENTAWRQRECINLIPSEQSVSPMVKLLSAMDPAGRYAEHKKVAAFNEAEVFYYQGTEFIANVESLLQEEMRTFFGCLQAETRVISGQMANTAVFSAMVDYINRADRKSEQRRMRSVMNHHIIKGGHLSAQPMGALRDFIARNPRTEKPAVVNFPVLVDNPYRIDVDACRVLLEEETPELIIFGKSMILHKEPVKEIRAMVDAMGLDTVLMYDMAHVLGLAGPSFQDPFAEGADLVTGSTHKTFFGPQRGVITSNVDVGDSKYDLWDAITRRTFPGSVSNHHLGTLLGLYAAAIEMNCFKETYQKKVVDNARHFALALSDCGLNVAGDPSLGYTETHQVVIKVGYTKGPEVATRLEENNIVVNYQATPEEEGFTASGALRTGVQEMTRFGMEKEDFSALAELMAAVINDGKNVKEEVITLRSRFTEMCYCFKGEAVAPLMERLHRLI</sequence>
<dbReference type="InterPro" id="IPR015424">
    <property type="entry name" value="PyrdxlP-dep_Trfase"/>
</dbReference>
<dbReference type="SUPFAM" id="SSF53383">
    <property type="entry name" value="PLP-dependent transferases"/>
    <property type="match status" value="1"/>
</dbReference>
<keyword evidence="8" id="KW-1185">Reference proteome</keyword>
<dbReference type="InterPro" id="IPR019798">
    <property type="entry name" value="Ser_HO-MeTrfase_PLP_BS"/>
</dbReference>
<dbReference type="InterPro" id="IPR015422">
    <property type="entry name" value="PyrdxlP-dep_Trfase_small"/>
</dbReference>
<comment type="similarity">
    <text evidence="1">Belongs to the SHMT family.</text>
</comment>
<feature type="domain" description="Serine hydroxymethyltransferase-like" evidence="5">
    <location>
        <begin position="436"/>
        <end position="839"/>
    </location>
</feature>
<dbReference type="PROSITE" id="PS00096">
    <property type="entry name" value="SHMT"/>
    <property type="match status" value="1"/>
</dbReference>
<reference evidence="7 8" key="1">
    <citation type="submission" date="2021-02" db="EMBL/GenBank/DDBJ databases">
        <title>Complete genome of Desulfoluna sp. strain ASN36.</title>
        <authorList>
            <person name="Takahashi A."/>
            <person name="Kojima H."/>
            <person name="Fukui M."/>
        </authorList>
    </citation>
    <scope>NUCLEOTIDE SEQUENCE [LARGE SCALE GENOMIC DNA]</scope>
    <source>
        <strain evidence="7 8">ASN36</strain>
    </source>
</reference>
<dbReference type="InterPro" id="IPR006223">
    <property type="entry name" value="GcvT"/>
</dbReference>
<dbReference type="Gene3D" id="3.90.1150.10">
    <property type="entry name" value="Aspartate Aminotransferase, domain 1"/>
    <property type="match status" value="1"/>
</dbReference>
<dbReference type="InterPro" id="IPR039429">
    <property type="entry name" value="SHMT-like_dom"/>
</dbReference>
<dbReference type="InterPro" id="IPR006222">
    <property type="entry name" value="GCVT_N"/>
</dbReference>
<dbReference type="SUPFAM" id="SSF103025">
    <property type="entry name" value="Folate-binding domain"/>
    <property type="match status" value="1"/>
</dbReference>
<dbReference type="Pfam" id="PF01571">
    <property type="entry name" value="GCV_T"/>
    <property type="match status" value="1"/>
</dbReference>
<evidence type="ECO:0000259" key="6">
    <source>
        <dbReference type="Pfam" id="PF01571"/>
    </source>
</evidence>
<dbReference type="SUPFAM" id="SSF101790">
    <property type="entry name" value="Aminomethyltransferase beta-barrel domain"/>
    <property type="match status" value="1"/>
</dbReference>
<evidence type="ECO:0000313" key="8">
    <source>
        <dbReference type="Proteomes" id="UP001320148"/>
    </source>
</evidence>
<evidence type="ECO:0000259" key="5">
    <source>
        <dbReference type="Pfam" id="PF00464"/>
    </source>
</evidence>
<accession>A0ABM7PML9</accession>
<proteinExistence type="inferred from homology"/>
<dbReference type="Pfam" id="PF00464">
    <property type="entry name" value="SHMT"/>
    <property type="match status" value="1"/>
</dbReference>
<dbReference type="NCBIfam" id="NF001567">
    <property type="entry name" value="PRK00389.1"/>
    <property type="match status" value="1"/>
</dbReference>
<evidence type="ECO:0000256" key="1">
    <source>
        <dbReference type="ARBA" id="ARBA00006376"/>
    </source>
</evidence>
<feature type="domain" description="GCVT N-terminal" evidence="6">
    <location>
        <begin position="12"/>
        <end position="250"/>
    </location>
</feature>
<evidence type="ECO:0000313" key="7">
    <source>
        <dbReference type="EMBL" id="BCS98719.1"/>
    </source>
</evidence>
<dbReference type="PANTHER" id="PTHR43757">
    <property type="entry name" value="AMINOMETHYLTRANSFERASE"/>
    <property type="match status" value="1"/>
</dbReference>
<comment type="similarity">
    <text evidence="2">Belongs to the GcvT family.</text>
</comment>
<dbReference type="NCBIfam" id="TIGR00528">
    <property type="entry name" value="gcvT"/>
    <property type="match status" value="1"/>
</dbReference>
<evidence type="ECO:0000256" key="2">
    <source>
        <dbReference type="ARBA" id="ARBA00008609"/>
    </source>
</evidence>
<keyword evidence="4" id="KW-0808">Transferase</keyword>
<dbReference type="InterPro" id="IPR027266">
    <property type="entry name" value="TrmE/GcvT-like"/>
</dbReference>
<evidence type="ECO:0008006" key="9">
    <source>
        <dbReference type="Google" id="ProtNLM"/>
    </source>
</evidence>
<dbReference type="PANTHER" id="PTHR43757:SF2">
    <property type="entry name" value="AMINOMETHYLTRANSFERASE, MITOCHONDRIAL"/>
    <property type="match status" value="1"/>
</dbReference>
<protein>
    <recommendedName>
        <fullName evidence="9">Glycine cleavage system protein T</fullName>
    </recommendedName>
</protein>
<dbReference type="InterPro" id="IPR029043">
    <property type="entry name" value="GcvT/YgfZ_C"/>
</dbReference>
<name>A0ABM7PML9_9BACT</name>
<organism evidence="7 8">
    <name type="scientific">Desulfoluna limicola</name>
    <dbReference type="NCBI Taxonomy" id="2810562"/>
    <lineage>
        <taxon>Bacteria</taxon>
        <taxon>Pseudomonadati</taxon>
        <taxon>Thermodesulfobacteriota</taxon>
        <taxon>Desulfobacteria</taxon>
        <taxon>Desulfobacterales</taxon>
        <taxon>Desulfolunaceae</taxon>
        <taxon>Desulfoluna</taxon>
    </lineage>
</organism>
<keyword evidence="3" id="KW-0554">One-carbon metabolism</keyword>
<dbReference type="EMBL" id="AP024488">
    <property type="protein sequence ID" value="BCS98719.1"/>
    <property type="molecule type" value="Genomic_DNA"/>
</dbReference>
<dbReference type="InterPro" id="IPR028896">
    <property type="entry name" value="GcvT/YgfZ/DmdA"/>
</dbReference>
<evidence type="ECO:0000256" key="3">
    <source>
        <dbReference type="ARBA" id="ARBA00022563"/>
    </source>
</evidence>
<gene>
    <name evidence="7" type="ORF">DSLASN_43510</name>
</gene>